<evidence type="ECO:0008006" key="3">
    <source>
        <dbReference type="Google" id="ProtNLM"/>
    </source>
</evidence>
<proteinExistence type="predicted"/>
<organism evidence="1 2">
    <name type="scientific">Plesiocystis pacifica SIR-1</name>
    <dbReference type="NCBI Taxonomy" id="391625"/>
    <lineage>
        <taxon>Bacteria</taxon>
        <taxon>Pseudomonadati</taxon>
        <taxon>Myxococcota</taxon>
        <taxon>Polyangia</taxon>
        <taxon>Nannocystales</taxon>
        <taxon>Nannocystaceae</taxon>
        <taxon>Plesiocystis</taxon>
    </lineage>
</organism>
<protein>
    <recommendedName>
        <fullName evidence="3">PLD phosphodiesterase domain-containing protein</fullName>
    </recommendedName>
</protein>
<dbReference type="AlphaFoldDB" id="A6G8L9"/>
<dbReference type="CDD" id="cd09176">
    <property type="entry name" value="PLDc_unchar6"/>
    <property type="match status" value="1"/>
</dbReference>
<dbReference type="EMBL" id="ABCS01000040">
    <property type="protein sequence ID" value="EDM77796.1"/>
    <property type="molecule type" value="Genomic_DNA"/>
</dbReference>
<dbReference type="InterPro" id="IPR059166">
    <property type="entry name" value="PLD-like_cat"/>
</dbReference>
<dbReference type="Proteomes" id="UP000005801">
    <property type="component" value="Unassembled WGS sequence"/>
</dbReference>
<name>A6G8L9_9BACT</name>
<accession>A6G8L9</accession>
<sequence>MDRAAFASYSADLVAVMASLLALAGLDDHQGSGSKVSVAQALEDLRGRVCFVLQAGRLPTPNVSRKILGVLDQFLREAKLHEGVQAWHAKIAVARMVPSKPGPEGVEWRVWIGSRNLTRTIAFDSGLTLRGRPRLPNTDPSSGRIPGVGDMIEKLFSQTGLELDIPPDEFEQIAWESPRDVEVRWLSFNLPGEERSLPPAPEGLTRLHVVSPFLAGGLVRRLGGWGDASTHRVLLSTLPELSTITAQAQEPLRGYAELLHLDAPELEPTDIKLVADESEADAQSEDDDEDLGLRGLHAKLILAEHAAGTALWMGSANASNRAWSGQNSEVVAELGIGDELAKELEQWIADHAVTVSLADIPPHEPPAPEEAALEDARHEVASTWAVTQTLGEDGPLLHGAPHPSNEATIELEVGLLTGPRIPWPRGLDPLQLPSIDPAFTTELVVVRLRLGSYETQWIQRAPLPDPPGKERDRLAIARFLDARTLLAWLRALLNEQELDGQDDDWQDERRTASTHDVTDASPIWWAPTLEDVLRAWSRDPERIHAVDRRVSAYFEIMRNRDRQDRGPDEPRTKDDDMLDAFWSTWQLLRAELGAGS</sequence>
<evidence type="ECO:0000313" key="2">
    <source>
        <dbReference type="Proteomes" id="UP000005801"/>
    </source>
</evidence>
<dbReference type="eggNOG" id="ENOG502Z9PB">
    <property type="taxonomic scope" value="Bacteria"/>
</dbReference>
<reference evidence="1 2" key="1">
    <citation type="submission" date="2007-06" db="EMBL/GenBank/DDBJ databases">
        <authorList>
            <person name="Shimkets L."/>
            <person name="Ferriera S."/>
            <person name="Johnson J."/>
            <person name="Kravitz S."/>
            <person name="Beeson K."/>
            <person name="Sutton G."/>
            <person name="Rogers Y.-H."/>
            <person name="Friedman R."/>
            <person name="Frazier M."/>
            <person name="Venter J.C."/>
        </authorList>
    </citation>
    <scope>NUCLEOTIDE SEQUENCE [LARGE SCALE GENOMIC DNA]</scope>
    <source>
        <strain evidence="1 2">SIR-1</strain>
    </source>
</reference>
<gene>
    <name evidence="1" type="ORF">PPSIR1_38479</name>
</gene>
<keyword evidence="2" id="KW-1185">Reference proteome</keyword>
<evidence type="ECO:0000313" key="1">
    <source>
        <dbReference type="EMBL" id="EDM77796.1"/>
    </source>
</evidence>
<comment type="caution">
    <text evidence="1">The sequence shown here is derived from an EMBL/GenBank/DDBJ whole genome shotgun (WGS) entry which is preliminary data.</text>
</comment>
<dbReference type="STRING" id="391625.PPSIR1_38479"/>